<keyword evidence="1" id="KW-0472">Membrane</keyword>
<dbReference type="AlphaFoldDB" id="A0A740PVE7"/>
<protein>
    <submittedName>
        <fullName evidence="2">Uncharacterized protein</fullName>
    </submittedName>
</protein>
<proteinExistence type="predicted"/>
<feature type="transmembrane region" description="Helical" evidence="1">
    <location>
        <begin position="52"/>
        <end position="72"/>
    </location>
</feature>
<evidence type="ECO:0000313" key="2">
    <source>
        <dbReference type="EMBL" id="HAF0301428.1"/>
    </source>
</evidence>
<keyword evidence="1" id="KW-1133">Transmembrane helix</keyword>
<sequence>MDKFNYECEKKGISDIDIKKGYTYFAVSVWISILGLIYNIAYIVHMISEKNIHGLINSTIILGILSSLYFALSVRAHVYRTRSFEDKKGFLKSFNTIFPSLRWKENN</sequence>
<dbReference type="EMBL" id="DAATVP010000028">
    <property type="protein sequence ID" value="HAF0301428.1"/>
    <property type="molecule type" value="Genomic_DNA"/>
</dbReference>
<name>A0A740PVE7_SALIN</name>
<gene>
    <name evidence="2" type="ORF">G9W72_004574</name>
</gene>
<evidence type="ECO:0000256" key="1">
    <source>
        <dbReference type="SAM" id="Phobius"/>
    </source>
</evidence>
<keyword evidence="1" id="KW-0812">Transmembrane</keyword>
<reference evidence="2" key="2">
    <citation type="submission" date="2018-07" db="EMBL/GenBank/DDBJ databases">
        <authorList>
            <consortium name="NCBI Pathogen Detection Project"/>
        </authorList>
    </citation>
    <scope>NUCLEOTIDE SEQUENCE</scope>
    <source>
        <strain evidence="2">09051564_33_guinea_fowl_Incl1_ESC-S_2009</strain>
    </source>
</reference>
<reference evidence="2" key="1">
    <citation type="journal article" date="2018" name="Genome Biol.">
        <title>SKESA: strategic k-mer extension for scrupulous assemblies.</title>
        <authorList>
            <person name="Souvorov A."/>
            <person name="Agarwala R."/>
            <person name="Lipman D.J."/>
        </authorList>
    </citation>
    <scope>NUCLEOTIDE SEQUENCE</scope>
    <source>
        <strain evidence="2">09051564_33_guinea_fowl_Incl1_ESC-S_2009</strain>
    </source>
</reference>
<comment type="caution">
    <text evidence="2">The sequence shown here is derived from an EMBL/GenBank/DDBJ whole genome shotgun (WGS) entry which is preliminary data.</text>
</comment>
<organism evidence="2">
    <name type="scientific">Salmonella infantis</name>
    <dbReference type="NCBI Taxonomy" id="595"/>
    <lineage>
        <taxon>Bacteria</taxon>
        <taxon>Pseudomonadati</taxon>
        <taxon>Pseudomonadota</taxon>
        <taxon>Gammaproteobacteria</taxon>
        <taxon>Enterobacterales</taxon>
        <taxon>Enterobacteriaceae</taxon>
        <taxon>Salmonella</taxon>
    </lineage>
</organism>
<accession>A0A740PVE7</accession>
<feature type="transmembrane region" description="Helical" evidence="1">
    <location>
        <begin position="21"/>
        <end position="40"/>
    </location>
</feature>